<dbReference type="CDD" id="cd00067">
    <property type="entry name" value="GAL4"/>
    <property type="match status" value="1"/>
</dbReference>
<dbReference type="EMBL" id="ML996094">
    <property type="protein sequence ID" value="KAF2147904.1"/>
    <property type="molecule type" value="Genomic_DNA"/>
</dbReference>
<comment type="caution">
    <text evidence="5">The sequence shown here is derived from an EMBL/GenBank/DDBJ whole genome shotgun (WGS) entry which is preliminary data.</text>
</comment>
<dbReference type="InterPro" id="IPR036864">
    <property type="entry name" value="Zn2-C6_fun-type_DNA-bd_sf"/>
</dbReference>
<dbReference type="PANTHER" id="PTHR37534">
    <property type="entry name" value="TRANSCRIPTIONAL ACTIVATOR PROTEIN UGA3"/>
    <property type="match status" value="1"/>
</dbReference>
<dbReference type="GO" id="GO:0008270">
    <property type="term" value="F:zinc ion binding"/>
    <property type="evidence" value="ECO:0007669"/>
    <property type="project" value="InterPro"/>
</dbReference>
<dbReference type="PANTHER" id="PTHR37534:SF3">
    <property type="entry name" value="ZN(II)2CYS6 TRANSCRIPTION FACTOR (EUROFUNG)"/>
    <property type="match status" value="1"/>
</dbReference>
<dbReference type="InterPro" id="IPR021858">
    <property type="entry name" value="Fun_TF"/>
</dbReference>
<keyword evidence="2" id="KW-0539">Nucleus</keyword>
<evidence type="ECO:0000259" key="4">
    <source>
        <dbReference type="PROSITE" id="PS50048"/>
    </source>
</evidence>
<protein>
    <recommendedName>
        <fullName evidence="4">Zn(2)-C6 fungal-type domain-containing protein</fullName>
    </recommendedName>
</protein>
<dbReference type="PROSITE" id="PS00463">
    <property type="entry name" value="ZN2_CY6_FUNGAL_1"/>
    <property type="match status" value="1"/>
</dbReference>
<gene>
    <name evidence="5" type="ORF">K461DRAFT_205740</name>
</gene>
<evidence type="ECO:0000256" key="3">
    <source>
        <dbReference type="SAM" id="MobiDB-lite"/>
    </source>
</evidence>
<dbReference type="InterPro" id="IPR001138">
    <property type="entry name" value="Zn2Cys6_DnaBD"/>
</dbReference>
<reference evidence="5" key="1">
    <citation type="journal article" date="2020" name="Stud. Mycol.">
        <title>101 Dothideomycetes genomes: a test case for predicting lifestyles and emergence of pathogens.</title>
        <authorList>
            <person name="Haridas S."/>
            <person name="Albert R."/>
            <person name="Binder M."/>
            <person name="Bloem J."/>
            <person name="Labutti K."/>
            <person name="Salamov A."/>
            <person name="Andreopoulos B."/>
            <person name="Baker S."/>
            <person name="Barry K."/>
            <person name="Bills G."/>
            <person name="Bluhm B."/>
            <person name="Cannon C."/>
            <person name="Castanera R."/>
            <person name="Culley D."/>
            <person name="Daum C."/>
            <person name="Ezra D."/>
            <person name="Gonzalez J."/>
            <person name="Henrissat B."/>
            <person name="Kuo A."/>
            <person name="Liang C."/>
            <person name="Lipzen A."/>
            <person name="Lutzoni F."/>
            <person name="Magnuson J."/>
            <person name="Mondo S."/>
            <person name="Nolan M."/>
            <person name="Ohm R."/>
            <person name="Pangilinan J."/>
            <person name="Park H.-J."/>
            <person name="Ramirez L."/>
            <person name="Alfaro M."/>
            <person name="Sun H."/>
            <person name="Tritt A."/>
            <person name="Yoshinaga Y."/>
            <person name="Zwiers L.-H."/>
            <person name="Turgeon B."/>
            <person name="Goodwin S."/>
            <person name="Spatafora J."/>
            <person name="Crous P."/>
            <person name="Grigoriev I."/>
        </authorList>
    </citation>
    <scope>NUCLEOTIDE SEQUENCE</scope>
    <source>
        <strain evidence="5">CBS 260.36</strain>
    </source>
</reference>
<dbReference type="GO" id="GO:0045944">
    <property type="term" value="P:positive regulation of transcription by RNA polymerase II"/>
    <property type="evidence" value="ECO:0007669"/>
    <property type="project" value="TreeGrafter"/>
</dbReference>
<dbReference type="Pfam" id="PF00172">
    <property type="entry name" value="Zn_clus"/>
    <property type="match status" value="1"/>
</dbReference>
<dbReference type="GO" id="GO:0000981">
    <property type="term" value="F:DNA-binding transcription factor activity, RNA polymerase II-specific"/>
    <property type="evidence" value="ECO:0007669"/>
    <property type="project" value="InterPro"/>
</dbReference>
<dbReference type="AlphaFoldDB" id="A0A9P4IW08"/>
<dbReference type="PROSITE" id="PS50048">
    <property type="entry name" value="ZN2_CY6_FUNGAL_2"/>
    <property type="match status" value="1"/>
</dbReference>
<evidence type="ECO:0000256" key="1">
    <source>
        <dbReference type="ARBA" id="ARBA00004123"/>
    </source>
</evidence>
<dbReference type="SMART" id="SM00066">
    <property type="entry name" value="GAL4"/>
    <property type="match status" value="1"/>
</dbReference>
<evidence type="ECO:0000313" key="5">
    <source>
        <dbReference type="EMBL" id="KAF2147904.1"/>
    </source>
</evidence>
<name>A0A9P4IW08_9PEZI</name>
<dbReference type="SUPFAM" id="SSF57701">
    <property type="entry name" value="Zn2/Cys6 DNA-binding domain"/>
    <property type="match status" value="1"/>
</dbReference>
<feature type="non-terminal residue" evidence="5">
    <location>
        <position position="1"/>
    </location>
</feature>
<feature type="domain" description="Zn(2)-C6 fungal-type" evidence="4">
    <location>
        <begin position="17"/>
        <end position="47"/>
    </location>
</feature>
<feature type="non-terminal residue" evidence="5">
    <location>
        <position position="584"/>
    </location>
</feature>
<evidence type="ECO:0000313" key="6">
    <source>
        <dbReference type="Proteomes" id="UP000799439"/>
    </source>
</evidence>
<sequence>KKRIRKSRGKGLRTTTGCLTCRARHKKCDERRPVCGPCSIAHRDCVFAGIEPTQLRVDTCASSASPAGPESNHASISPSADAVGLSNVAPSPQTAPALPSLLSCSTDEYDDPRSANPPASHDTLDFAARSVLQRQQDHQPGPPAVSDPDSPSEPLTADLASTRWFDLLAADAAQANEGFSLAPTRHASPAPEAITVNQSATTHSSKEHDATIAERPWQLDRDITLQDHEAGLFRAFADHAALWLDLLDPECPFSTHATRLALRNLGLMKAILALTSHHSMAGNDIHDLNPNVPIQYYYEALQYIQEALQYASYTLSEELLATTIIISTYEMLDDSKSNWKRHLKGVFWVQRSQNVDGASGGLRQAVWWAWLRQDLWAAFREKRACFSFWKPVKSITALSQDELARRAIYILSQAVNYCADSVSESTTLGDRIRRGNTLLAAMDQWRSCIGPCYQPLPSARSPTQTFDGIWINPARYATATQAWYLARILVTLHLPAVSGFQGYLETQRVLSEAVDAICGIAVELHDEGSQIFAAQCLFGAGLCTQDQQRREIILSLIRSCGDRTGWPMQTIMDDLASEWVKQRE</sequence>
<dbReference type="OrthoDB" id="5319341at2759"/>
<accession>A0A9P4IW08</accession>
<dbReference type="Pfam" id="PF11951">
    <property type="entry name" value="Fungal_trans_2"/>
    <property type="match status" value="1"/>
</dbReference>
<organism evidence="5 6">
    <name type="scientific">Myriangium duriaei CBS 260.36</name>
    <dbReference type="NCBI Taxonomy" id="1168546"/>
    <lineage>
        <taxon>Eukaryota</taxon>
        <taxon>Fungi</taxon>
        <taxon>Dikarya</taxon>
        <taxon>Ascomycota</taxon>
        <taxon>Pezizomycotina</taxon>
        <taxon>Dothideomycetes</taxon>
        <taxon>Dothideomycetidae</taxon>
        <taxon>Myriangiales</taxon>
        <taxon>Myriangiaceae</taxon>
        <taxon>Myriangium</taxon>
    </lineage>
</organism>
<evidence type="ECO:0000256" key="2">
    <source>
        <dbReference type="ARBA" id="ARBA00023242"/>
    </source>
</evidence>
<comment type="subcellular location">
    <subcellularLocation>
        <location evidence="1">Nucleus</location>
    </subcellularLocation>
</comment>
<dbReference type="GO" id="GO:0005634">
    <property type="term" value="C:nucleus"/>
    <property type="evidence" value="ECO:0007669"/>
    <property type="project" value="UniProtKB-SubCell"/>
</dbReference>
<proteinExistence type="predicted"/>
<dbReference type="GO" id="GO:0000976">
    <property type="term" value="F:transcription cis-regulatory region binding"/>
    <property type="evidence" value="ECO:0007669"/>
    <property type="project" value="TreeGrafter"/>
</dbReference>
<dbReference type="Proteomes" id="UP000799439">
    <property type="component" value="Unassembled WGS sequence"/>
</dbReference>
<feature type="region of interest" description="Disordered" evidence="3">
    <location>
        <begin position="83"/>
        <end position="156"/>
    </location>
</feature>
<keyword evidence="6" id="KW-1185">Reference proteome</keyword>
<dbReference type="Gene3D" id="4.10.240.10">
    <property type="entry name" value="Zn(2)-C6 fungal-type DNA-binding domain"/>
    <property type="match status" value="1"/>
</dbReference>